<keyword evidence="10" id="KW-1133">Transmembrane helix</keyword>
<feature type="transmembrane region" description="Helical" evidence="10">
    <location>
        <begin position="424"/>
        <end position="446"/>
    </location>
</feature>
<dbReference type="GO" id="GO:0005524">
    <property type="term" value="F:ATP binding"/>
    <property type="evidence" value="ECO:0007669"/>
    <property type="project" value="UniProtKB-KW"/>
</dbReference>
<dbReference type="PROSITE" id="PS50109">
    <property type="entry name" value="HIS_KIN"/>
    <property type="match status" value="1"/>
</dbReference>
<evidence type="ECO:0000313" key="12">
    <source>
        <dbReference type="EMBL" id="ROH97783.1"/>
    </source>
</evidence>
<feature type="domain" description="Histidine kinase" evidence="11">
    <location>
        <begin position="489"/>
        <end position="681"/>
    </location>
</feature>
<evidence type="ECO:0000256" key="4">
    <source>
        <dbReference type="ARBA" id="ARBA00022679"/>
    </source>
</evidence>
<evidence type="ECO:0000256" key="6">
    <source>
        <dbReference type="ARBA" id="ARBA00022777"/>
    </source>
</evidence>
<accession>A0A3N0VY98</accession>
<dbReference type="EMBL" id="RJTX01000002">
    <property type="protein sequence ID" value="ROH97783.1"/>
    <property type="molecule type" value="Genomic_DNA"/>
</dbReference>
<evidence type="ECO:0000256" key="7">
    <source>
        <dbReference type="ARBA" id="ARBA00022840"/>
    </source>
</evidence>
<keyword evidence="7" id="KW-0067">ATP-binding</keyword>
<dbReference type="SUPFAM" id="SSF55874">
    <property type="entry name" value="ATPase domain of HSP90 chaperone/DNA topoisomerase II/histidine kinase"/>
    <property type="match status" value="1"/>
</dbReference>
<keyword evidence="10" id="KW-0812">Transmembrane</keyword>
<dbReference type="Gene3D" id="1.20.5.1930">
    <property type="match status" value="1"/>
</dbReference>
<dbReference type="GO" id="GO:0046983">
    <property type="term" value="F:protein dimerization activity"/>
    <property type="evidence" value="ECO:0007669"/>
    <property type="project" value="InterPro"/>
</dbReference>
<sequence length="683" mass="79053">MAAILTQIMINKYVFFLLFSVLGSYKASAQGSYFYYLEKKNSNFDSLVAATNNESIDTVKALKSYQIAATYFTRQDIENYNKYLKQGISSASKSQLYKDIGLYYQSLINFTKPDVVNLLEKDFTRIESILKKYKSKEAKKIRVIMLQNLSLFKRMQSKEVESMNIIITKAIPLAQSIGDNELIGSLYKGVALSFYNSQDFTKAIEHCNTAESFFNRLKKQTPQSKGFLGETLLVKAECLMRENKMAEAKKELNKTYAIIKDYPESNFHSFYFSTLGYYQMKLGNFSEAFKDFDLGLNNAEKYKNTAIIERINLFKQKIYREMKDYHKSNEILAEVCKTSPYKKNKQETLKELVRNFTALKDTANVNLYGEKLINSIDSSNTVLIHQNIADLEARYKKAETERKIARLNKEKIQKQLEVNKKDSYLWILGLVLLLFLSLLIFLFLLYRKNKKLSEQKEINLQQKIKDIQQKEELSLTKAILEGEERERERIAKDLHDGLGGMLAGVKINFSTWSSNNLEADQHKDFYKILNQLDHSVTELRHVARNLMPESLLNFGLETALKDLCDFYTRKDLEVDFQPINISKNIPLSIQLNIYRIAQELLTNSVKHSKATNILLQCSQSEEYFMITVEDNGKGFKEEDFKKSKSMGLHNLKNRVNYLKGKMEINSDHEGTIINIELNTYAIS</sequence>
<keyword evidence="10" id="KW-0472">Membrane</keyword>
<evidence type="ECO:0000256" key="8">
    <source>
        <dbReference type="ARBA" id="ARBA00023012"/>
    </source>
</evidence>
<feature type="coiled-coil region" evidence="9">
    <location>
        <begin position="388"/>
        <end position="417"/>
    </location>
</feature>
<keyword evidence="15" id="KW-1185">Reference proteome</keyword>
<keyword evidence="3" id="KW-0597">Phosphoprotein</keyword>
<dbReference type="Proteomes" id="UP000295709">
    <property type="component" value="Unassembled WGS sequence"/>
</dbReference>
<dbReference type="Gene3D" id="1.25.40.10">
    <property type="entry name" value="Tetratricopeptide repeat domain"/>
    <property type="match status" value="1"/>
</dbReference>
<dbReference type="InterPro" id="IPR003594">
    <property type="entry name" value="HATPase_dom"/>
</dbReference>
<dbReference type="AlphaFoldDB" id="A0A3N0VY98"/>
<keyword evidence="8" id="KW-0902">Two-component regulatory system</keyword>
<dbReference type="PANTHER" id="PTHR24421:SF10">
    <property type="entry name" value="NITRATE_NITRITE SENSOR PROTEIN NARQ"/>
    <property type="match status" value="1"/>
</dbReference>
<keyword evidence="5" id="KW-0547">Nucleotide-binding</keyword>
<evidence type="ECO:0000256" key="3">
    <source>
        <dbReference type="ARBA" id="ARBA00022553"/>
    </source>
</evidence>
<dbReference type="SUPFAM" id="SSF48452">
    <property type="entry name" value="TPR-like"/>
    <property type="match status" value="1"/>
</dbReference>
<dbReference type="InterPro" id="IPR011712">
    <property type="entry name" value="Sig_transdc_His_kin_sub3_dim/P"/>
</dbReference>
<comment type="caution">
    <text evidence="12">The sequence shown here is derived from an EMBL/GenBank/DDBJ whole genome shotgun (WGS) entry which is preliminary data.</text>
</comment>
<dbReference type="SMART" id="SM00387">
    <property type="entry name" value="HATPase_c"/>
    <property type="match status" value="1"/>
</dbReference>
<gene>
    <name evidence="13" type="ORF">BCF50_2002</name>
    <name evidence="12" type="ORF">EGI05_10475</name>
</gene>
<dbReference type="Pfam" id="PF07730">
    <property type="entry name" value="HisKA_3"/>
    <property type="match status" value="1"/>
</dbReference>
<dbReference type="GO" id="GO:0016020">
    <property type="term" value="C:membrane"/>
    <property type="evidence" value="ECO:0007669"/>
    <property type="project" value="InterPro"/>
</dbReference>
<keyword evidence="9" id="KW-0175">Coiled coil</keyword>
<evidence type="ECO:0000259" key="11">
    <source>
        <dbReference type="PROSITE" id="PS50109"/>
    </source>
</evidence>
<evidence type="ECO:0000256" key="5">
    <source>
        <dbReference type="ARBA" id="ARBA00022741"/>
    </source>
</evidence>
<dbReference type="InterPro" id="IPR005467">
    <property type="entry name" value="His_kinase_dom"/>
</dbReference>
<dbReference type="GO" id="GO:0000155">
    <property type="term" value="F:phosphorelay sensor kinase activity"/>
    <property type="evidence" value="ECO:0007669"/>
    <property type="project" value="InterPro"/>
</dbReference>
<proteinExistence type="predicted"/>
<dbReference type="InterPro" id="IPR019734">
    <property type="entry name" value="TPR_rpt"/>
</dbReference>
<reference evidence="12" key="1">
    <citation type="submission" date="2018-11" db="EMBL/GenBank/DDBJ databases">
        <title>Proposal to divide the Flavobacteriaceae and reorganize its genera based on Amino Acid Identity values calculated from whole genome sequences.</title>
        <authorList>
            <person name="Nicholson A.C."/>
            <person name="Gulvik C.A."/>
            <person name="Whitney A.M."/>
            <person name="Humrighouse B.W."/>
            <person name="Bell M."/>
            <person name="Holmes B."/>
            <person name="Steigerwalt A."/>
            <person name="Villarma A."/>
            <person name="Sheth M."/>
            <person name="Batra D."/>
            <person name="Pryor J."/>
            <person name="Bernardet J.-F."/>
            <person name="Hugo C."/>
            <person name="Kampfer P."/>
            <person name="Newman J."/>
            <person name="Mcquiston J.R."/>
        </authorList>
    </citation>
    <scope>NUCLEOTIDE SEQUENCE</scope>
    <source>
        <strain evidence="12">DSM 15235</strain>
    </source>
</reference>
<dbReference type="InterPro" id="IPR011990">
    <property type="entry name" value="TPR-like_helical_dom_sf"/>
</dbReference>
<evidence type="ECO:0000313" key="15">
    <source>
        <dbReference type="Proteomes" id="UP000295709"/>
    </source>
</evidence>
<dbReference type="Proteomes" id="UP000269375">
    <property type="component" value="Unassembled WGS sequence"/>
</dbReference>
<evidence type="ECO:0000313" key="13">
    <source>
        <dbReference type="EMBL" id="TDX93053.1"/>
    </source>
</evidence>
<organism evidence="12 14">
    <name type="scientific">Chryseobacterium daecheongense</name>
    <dbReference type="NCBI Taxonomy" id="192389"/>
    <lineage>
        <taxon>Bacteria</taxon>
        <taxon>Pseudomonadati</taxon>
        <taxon>Bacteroidota</taxon>
        <taxon>Flavobacteriia</taxon>
        <taxon>Flavobacteriales</taxon>
        <taxon>Weeksellaceae</taxon>
        <taxon>Chryseobacterium group</taxon>
        <taxon>Chryseobacterium</taxon>
    </lineage>
</organism>
<dbReference type="EC" id="2.7.13.3" evidence="2"/>
<dbReference type="InterPro" id="IPR036890">
    <property type="entry name" value="HATPase_C_sf"/>
</dbReference>
<evidence type="ECO:0000256" key="2">
    <source>
        <dbReference type="ARBA" id="ARBA00012438"/>
    </source>
</evidence>
<dbReference type="Gene3D" id="3.30.565.10">
    <property type="entry name" value="Histidine kinase-like ATPase, C-terminal domain"/>
    <property type="match status" value="1"/>
</dbReference>
<dbReference type="OrthoDB" id="9778366at2"/>
<dbReference type="InterPro" id="IPR050482">
    <property type="entry name" value="Sensor_HK_TwoCompSys"/>
</dbReference>
<dbReference type="PANTHER" id="PTHR24421">
    <property type="entry name" value="NITRATE/NITRITE SENSOR PROTEIN NARX-RELATED"/>
    <property type="match status" value="1"/>
</dbReference>
<dbReference type="SMART" id="SM00028">
    <property type="entry name" value="TPR"/>
    <property type="match status" value="3"/>
</dbReference>
<dbReference type="EMBL" id="SOQW01000002">
    <property type="protein sequence ID" value="TDX93053.1"/>
    <property type="molecule type" value="Genomic_DNA"/>
</dbReference>
<keyword evidence="6 13" id="KW-0418">Kinase</keyword>
<protein>
    <recommendedName>
        <fullName evidence="2">histidine kinase</fullName>
        <ecNumber evidence="2">2.7.13.3</ecNumber>
    </recommendedName>
</protein>
<dbReference type="CDD" id="cd16917">
    <property type="entry name" value="HATPase_UhpB-NarQ-NarX-like"/>
    <property type="match status" value="1"/>
</dbReference>
<reference evidence="13 15" key="2">
    <citation type="submission" date="2019-03" db="EMBL/GenBank/DDBJ databases">
        <title>Genomic Encyclopedia of Archaeal and Bacterial Type Strains, Phase II (KMG-II): from individual species to whole genera.</title>
        <authorList>
            <person name="Goeker M."/>
        </authorList>
    </citation>
    <scope>NUCLEOTIDE SEQUENCE [LARGE SCALE GENOMIC DNA]</scope>
    <source>
        <strain evidence="13 15">DSM 15235</strain>
    </source>
</reference>
<evidence type="ECO:0000256" key="9">
    <source>
        <dbReference type="SAM" id="Coils"/>
    </source>
</evidence>
<evidence type="ECO:0000313" key="14">
    <source>
        <dbReference type="Proteomes" id="UP000269375"/>
    </source>
</evidence>
<evidence type="ECO:0000256" key="10">
    <source>
        <dbReference type="SAM" id="Phobius"/>
    </source>
</evidence>
<comment type="catalytic activity">
    <reaction evidence="1">
        <text>ATP + protein L-histidine = ADP + protein N-phospho-L-histidine.</text>
        <dbReference type="EC" id="2.7.13.3"/>
    </reaction>
</comment>
<dbReference type="Pfam" id="PF02518">
    <property type="entry name" value="HATPase_c"/>
    <property type="match status" value="1"/>
</dbReference>
<keyword evidence="4" id="KW-0808">Transferase</keyword>
<evidence type="ECO:0000256" key="1">
    <source>
        <dbReference type="ARBA" id="ARBA00000085"/>
    </source>
</evidence>
<name>A0A3N0VY98_9FLAO</name>